<accession>A0A9P6WVF3</accession>
<protein>
    <submittedName>
        <fullName evidence="2">Uncharacterized protein</fullName>
    </submittedName>
</protein>
<evidence type="ECO:0000313" key="3">
    <source>
        <dbReference type="Proteomes" id="UP000716291"/>
    </source>
</evidence>
<feature type="compositionally biased region" description="Low complexity" evidence="1">
    <location>
        <begin position="75"/>
        <end position="90"/>
    </location>
</feature>
<comment type="caution">
    <text evidence="2">The sequence shown here is derived from an EMBL/GenBank/DDBJ whole genome shotgun (WGS) entry which is preliminary data.</text>
</comment>
<proteinExistence type="predicted"/>
<name>A0A9P6WVF3_RHIOR</name>
<organism evidence="2 3">
    <name type="scientific">Rhizopus oryzae</name>
    <name type="common">Mucormycosis agent</name>
    <name type="synonym">Rhizopus arrhizus var. delemar</name>
    <dbReference type="NCBI Taxonomy" id="64495"/>
    <lineage>
        <taxon>Eukaryota</taxon>
        <taxon>Fungi</taxon>
        <taxon>Fungi incertae sedis</taxon>
        <taxon>Mucoromycota</taxon>
        <taxon>Mucoromycotina</taxon>
        <taxon>Mucoromycetes</taxon>
        <taxon>Mucorales</taxon>
        <taxon>Mucorineae</taxon>
        <taxon>Rhizopodaceae</taxon>
        <taxon>Rhizopus</taxon>
    </lineage>
</organism>
<feature type="compositionally biased region" description="Polar residues" evidence="1">
    <location>
        <begin position="23"/>
        <end position="36"/>
    </location>
</feature>
<feature type="compositionally biased region" description="Polar residues" evidence="1">
    <location>
        <begin position="128"/>
        <end position="137"/>
    </location>
</feature>
<feature type="compositionally biased region" description="Low complexity" evidence="1">
    <location>
        <begin position="37"/>
        <end position="52"/>
    </location>
</feature>
<dbReference type="EMBL" id="JAANQT010005312">
    <property type="protein sequence ID" value="KAG1295098.1"/>
    <property type="molecule type" value="Genomic_DNA"/>
</dbReference>
<evidence type="ECO:0000256" key="1">
    <source>
        <dbReference type="SAM" id="MobiDB-lite"/>
    </source>
</evidence>
<keyword evidence="3" id="KW-1185">Reference proteome</keyword>
<gene>
    <name evidence="2" type="ORF">G6F64_013356</name>
</gene>
<sequence>MAVSCTRDKPSKRARKQPEANVVVQSSVEQAPTSLAITEPPVTTDTPTIDVDAYPNVENPVHHDETCPHNPPVVIPTHISTSTSSIPVSPGKTGPKRSRVHATQKPYERPVTRSQSISPKESIYVPSGSVQVSQTDNMDTECSVDLSSSVTPTDEEPSNHMIQSYE</sequence>
<reference evidence="2" key="1">
    <citation type="journal article" date="2020" name="Microb. Genom.">
        <title>Genetic diversity of clinical and environmental Mucorales isolates obtained from an investigation of mucormycosis cases among solid organ transplant recipients.</title>
        <authorList>
            <person name="Nguyen M.H."/>
            <person name="Kaul D."/>
            <person name="Muto C."/>
            <person name="Cheng S.J."/>
            <person name="Richter R.A."/>
            <person name="Bruno V.M."/>
            <person name="Liu G."/>
            <person name="Beyhan S."/>
            <person name="Sundermann A.J."/>
            <person name="Mounaud S."/>
            <person name="Pasculle A.W."/>
            <person name="Nierman W.C."/>
            <person name="Driscoll E."/>
            <person name="Cumbie R."/>
            <person name="Clancy C.J."/>
            <person name="Dupont C.L."/>
        </authorList>
    </citation>
    <scope>NUCLEOTIDE SEQUENCE</scope>
    <source>
        <strain evidence="2">GL11</strain>
    </source>
</reference>
<evidence type="ECO:0000313" key="2">
    <source>
        <dbReference type="EMBL" id="KAG1295098.1"/>
    </source>
</evidence>
<feature type="compositionally biased region" description="Basic and acidic residues" evidence="1">
    <location>
        <begin position="1"/>
        <end position="11"/>
    </location>
</feature>
<feature type="region of interest" description="Disordered" evidence="1">
    <location>
        <begin position="1"/>
        <end position="166"/>
    </location>
</feature>
<dbReference type="Proteomes" id="UP000716291">
    <property type="component" value="Unassembled WGS sequence"/>
</dbReference>
<dbReference type="AlphaFoldDB" id="A0A9P6WVF3"/>